<comment type="caution">
    <text evidence="3">Lacks conserved residue(s) required for the propagation of feature annotation.</text>
</comment>
<evidence type="ECO:0000259" key="6">
    <source>
        <dbReference type="PROSITE" id="PS50240"/>
    </source>
</evidence>
<dbReference type="Gene3D" id="2.60.120.290">
    <property type="entry name" value="Spermadhesin, CUB domain"/>
    <property type="match status" value="1"/>
</dbReference>
<dbReference type="PROSITE" id="PS50240">
    <property type="entry name" value="TRYPSIN_DOM"/>
    <property type="match status" value="1"/>
</dbReference>
<evidence type="ECO:0000313" key="7">
    <source>
        <dbReference type="EMBL" id="OXA64314.1"/>
    </source>
</evidence>
<comment type="similarity">
    <text evidence="2">Belongs to the peptidase S1 family. CLIP subfamily.</text>
</comment>
<dbReference type="STRING" id="158441.A0A226F4G1"/>
<dbReference type="InterPro" id="IPR000859">
    <property type="entry name" value="CUB_dom"/>
</dbReference>
<dbReference type="GO" id="GO:0006508">
    <property type="term" value="P:proteolysis"/>
    <property type="evidence" value="ECO:0007669"/>
    <property type="project" value="InterPro"/>
</dbReference>
<dbReference type="InterPro" id="IPR035914">
    <property type="entry name" value="Sperma_CUB_dom_sf"/>
</dbReference>
<dbReference type="SMART" id="SM00042">
    <property type="entry name" value="CUB"/>
    <property type="match status" value="1"/>
</dbReference>
<dbReference type="PANTHER" id="PTHR24252">
    <property type="entry name" value="ACROSIN-RELATED"/>
    <property type="match status" value="1"/>
</dbReference>
<feature type="signal peptide" evidence="4">
    <location>
        <begin position="1"/>
        <end position="17"/>
    </location>
</feature>
<name>A0A226F4G1_FOLCA</name>
<dbReference type="SUPFAM" id="SSF50494">
    <property type="entry name" value="Trypsin-like serine proteases"/>
    <property type="match status" value="1"/>
</dbReference>
<dbReference type="PRINTS" id="PR00722">
    <property type="entry name" value="CHYMOTRYPSIN"/>
</dbReference>
<dbReference type="Pfam" id="PF00089">
    <property type="entry name" value="Trypsin"/>
    <property type="match status" value="1"/>
</dbReference>
<dbReference type="Pfam" id="PF00431">
    <property type="entry name" value="CUB"/>
    <property type="match status" value="1"/>
</dbReference>
<evidence type="ECO:0000256" key="3">
    <source>
        <dbReference type="PROSITE-ProRule" id="PRU00059"/>
    </source>
</evidence>
<feature type="domain" description="Peptidase S1" evidence="6">
    <location>
        <begin position="33"/>
        <end position="257"/>
    </location>
</feature>
<feature type="chain" id="PRO_5012195155" evidence="4">
    <location>
        <begin position="18"/>
        <end position="497"/>
    </location>
</feature>
<dbReference type="CDD" id="cd00041">
    <property type="entry name" value="CUB"/>
    <property type="match status" value="1"/>
</dbReference>
<feature type="domain" description="CUB" evidence="5">
    <location>
        <begin position="374"/>
        <end position="497"/>
    </location>
</feature>
<evidence type="ECO:0000256" key="2">
    <source>
        <dbReference type="ARBA" id="ARBA00024195"/>
    </source>
</evidence>
<sequence>MKIAFVTIVALVAMASAKPAKKQDSYFPTNRFIVGGVPATPYEFPHIVDMRLSPFGHWCAGSIISPEWVVTAAHCSDSAMTSYTLTAGEHNITSGGVEGTEQVRQVVKIISPLRFSNDIALMMVDPPFDLSTTSAQAVVVPDVNFVPTSVATVAGWGVLTEDGAYPDVLMKVDVPFVDDATCNANYAEFGGTSESMICYGEAGKDSCQADSGGPIMCGPENALCGIVSFGNGCARPGFPGVYTETSYFADWIREMTTPTAEDPEPATTVTNCGGMVESTSAAINFNLGSNVAPNQKCAWVVKAPYDQLRMQLVESGLTSGDGIYVTEYNLVGPGRQVQITTVGEDVMLPSGMYFLTFIAEPSGTSQGFSLEFYSSGYLDSTTIALSGFAHLTTPTGSHSYPVGGGSYQNNENAVFIVNPEVGGDQTLTFTRVDIEDASDCGYDALAVYTWTNNQYTQSLRFCGTTMPNPFPIPGGLSLVTFTTDSSITATGFDFSWA</sequence>
<dbReference type="GO" id="GO:0004252">
    <property type="term" value="F:serine-type endopeptidase activity"/>
    <property type="evidence" value="ECO:0007669"/>
    <property type="project" value="InterPro"/>
</dbReference>
<protein>
    <submittedName>
        <fullName evidence="7">Trypsin-1</fullName>
    </submittedName>
</protein>
<accession>A0A226F4G1</accession>
<dbReference type="Proteomes" id="UP000198287">
    <property type="component" value="Unassembled WGS sequence"/>
</dbReference>
<organism evidence="7 8">
    <name type="scientific">Folsomia candida</name>
    <name type="common">Springtail</name>
    <dbReference type="NCBI Taxonomy" id="158441"/>
    <lineage>
        <taxon>Eukaryota</taxon>
        <taxon>Metazoa</taxon>
        <taxon>Ecdysozoa</taxon>
        <taxon>Arthropoda</taxon>
        <taxon>Hexapoda</taxon>
        <taxon>Collembola</taxon>
        <taxon>Entomobryomorpha</taxon>
        <taxon>Isotomoidea</taxon>
        <taxon>Isotomidae</taxon>
        <taxon>Proisotominae</taxon>
        <taxon>Folsomia</taxon>
    </lineage>
</organism>
<comment type="caution">
    <text evidence="7">The sequence shown here is derived from an EMBL/GenBank/DDBJ whole genome shotgun (WGS) entry which is preliminary data.</text>
</comment>
<dbReference type="PANTHER" id="PTHR24252:SF7">
    <property type="entry name" value="HYALIN"/>
    <property type="match status" value="1"/>
</dbReference>
<dbReference type="InterPro" id="IPR043504">
    <property type="entry name" value="Peptidase_S1_PA_chymotrypsin"/>
</dbReference>
<keyword evidence="4" id="KW-0732">Signal</keyword>
<gene>
    <name evidence="7" type="ORF">Fcan01_00509</name>
</gene>
<dbReference type="AlphaFoldDB" id="A0A226F4G1"/>
<dbReference type="InterPro" id="IPR009003">
    <property type="entry name" value="Peptidase_S1_PA"/>
</dbReference>
<dbReference type="CDD" id="cd00190">
    <property type="entry name" value="Tryp_SPc"/>
    <property type="match status" value="1"/>
</dbReference>
<evidence type="ECO:0000259" key="5">
    <source>
        <dbReference type="PROSITE" id="PS01180"/>
    </source>
</evidence>
<dbReference type="SUPFAM" id="SSF49854">
    <property type="entry name" value="Spermadhesin, CUB domain"/>
    <property type="match status" value="2"/>
</dbReference>
<dbReference type="InterPro" id="IPR018114">
    <property type="entry name" value="TRYPSIN_HIS"/>
</dbReference>
<evidence type="ECO:0000313" key="8">
    <source>
        <dbReference type="Proteomes" id="UP000198287"/>
    </source>
</evidence>
<dbReference type="Gene3D" id="2.40.10.10">
    <property type="entry name" value="Trypsin-like serine proteases"/>
    <property type="match status" value="1"/>
</dbReference>
<proteinExistence type="inferred from homology"/>
<dbReference type="PROSITE" id="PS01180">
    <property type="entry name" value="CUB"/>
    <property type="match status" value="1"/>
</dbReference>
<evidence type="ECO:0000256" key="1">
    <source>
        <dbReference type="ARBA" id="ARBA00023157"/>
    </source>
</evidence>
<keyword evidence="1" id="KW-1015">Disulfide bond</keyword>
<dbReference type="SMART" id="SM00020">
    <property type="entry name" value="Tryp_SPc"/>
    <property type="match status" value="1"/>
</dbReference>
<dbReference type="InterPro" id="IPR001314">
    <property type="entry name" value="Peptidase_S1A"/>
</dbReference>
<dbReference type="FunFam" id="2.40.10.10:FF:000002">
    <property type="entry name" value="Transmembrane protease serine"/>
    <property type="match status" value="1"/>
</dbReference>
<keyword evidence="8" id="KW-1185">Reference proteome</keyword>
<dbReference type="OrthoDB" id="10059102at2759"/>
<reference evidence="7 8" key="1">
    <citation type="submission" date="2015-12" db="EMBL/GenBank/DDBJ databases">
        <title>The genome of Folsomia candida.</title>
        <authorList>
            <person name="Faddeeva A."/>
            <person name="Derks M.F."/>
            <person name="Anvar Y."/>
            <person name="Smit S."/>
            <person name="Van Straalen N."/>
            <person name="Roelofs D."/>
        </authorList>
    </citation>
    <scope>NUCLEOTIDE SEQUENCE [LARGE SCALE GENOMIC DNA]</scope>
    <source>
        <strain evidence="7 8">VU population</strain>
        <tissue evidence="7">Whole body</tissue>
    </source>
</reference>
<dbReference type="InterPro" id="IPR001254">
    <property type="entry name" value="Trypsin_dom"/>
</dbReference>
<dbReference type="PROSITE" id="PS00134">
    <property type="entry name" value="TRYPSIN_HIS"/>
    <property type="match status" value="1"/>
</dbReference>
<evidence type="ECO:0000256" key="4">
    <source>
        <dbReference type="SAM" id="SignalP"/>
    </source>
</evidence>
<dbReference type="EMBL" id="LNIX01000001">
    <property type="protein sequence ID" value="OXA64314.1"/>
    <property type="molecule type" value="Genomic_DNA"/>
</dbReference>